<sequence length="141" mass="15698">MGMSRGLYPYMGSFLQQDRHRLGLTAVDVIKKISASRTTYTRWEAGAPIPSDKLGELASIGFDIHFVVTGEFAKPEVSDMTRAIRVVTGVLGDVWDDMSADDKAELICQTYNYFKNDDVAQTTEEQDVLVGNLMKEVLTKV</sequence>
<dbReference type="CDD" id="cd00093">
    <property type="entry name" value="HTH_XRE"/>
    <property type="match status" value="1"/>
</dbReference>
<name>A0ABQ6HFJ4_9GAMM</name>
<evidence type="ECO:0000313" key="1">
    <source>
        <dbReference type="EMBL" id="GLX86347.1"/>
    </source>
</evidence>
<comment type="caution">
    <text evidence="1">The sequence shown here is derived from an EMBL/GenBank/DDBJ whole genome shotgun (WGS) entry which is preliminary data.</text>
</comment>
<protein>
    <recommendedName>
        <fullName evidence="3">HTH cro/C1-type domain-containing protein</fullName>
    </recommendedName>
</protein>
<gene>
    <name evidence="1" type="ORF">tloyanaT_26000</name>
</gene>
<reference evidence="1 2" key="1">
    <citation type="submission" date="2023-03" db="EMBL/GenBank/DDBJ databases">
        <title>Thalassotalea loyana LMG 22536T draft genome sequence.</title>
        <authorList>
            <person name="Sawabe T."/>
        </authorList>
    </citation>
    <scope>NUCLEOTIDE SEQUENCE [LARGE SCALE GENOMIC DNA]</scope>
    <source>
        <strain evidence="1 2">LMG 22536</strain>
    </source>
</reference>
<dbReference type="InterPro" id="IPR010982">
    <property type="entry name" value="Lambda_DNA-bd_dom_sf"/>
</dbReference>
<dbReference type="SUPFAM" id="SSF47413">
    <property type="entry name" value="lambda repressor-like DNA-binding domains"/>
    <property type="match status" value="1"/>
</dbReference>
<evidence type="ECO:0008006" key="3">
    <source>
        <dbReference type="Google" id="ProtNLM"/>
    </source>
</evidence>
<organism evidence="1 2">
    <name type="scientific">Thalassotalea loyana</name>
    <dbReference type="NCBI Taxonomy" id="280483"/>
    <lineage>
        <taxon>Bacteria</taxon>
        <taxon>Pseudomonadati</taxon>
        <taxon>Pseudomonadota</taxon>
        <taxon>Gammaproteobacteria</taxon>
        <taxon>Alteromonadales</taxon>
        <taxon>Colwelliaceae</taxon>
        <taxon>Thalassotalea</taxon>
    </lineage>
</organism>
<proteinExistence type="predicted"/>
<dbReference type="EMBL" id="BSSV01000006">
    <property type="protein sequence ID" value="GLX86347.1"/>
    <property type="molecule type" value="Genomic_DNA"/>
</dbReference>
<accession>A0ABQ6HFJ4</accession>
<dbReference type="Gene3D" id="1.10.260.40">
    <property type="entry name" value="lambda repressor-like DNA-binding domains"/>
    <property type="match status" value="1"/>
</dbReference>
<dbReference type="InterPro" id="IPR001387">
    <property type="entry name" value="Cro/C1-type_HTH"/>
</dbReference>
<keyword evidence="2" id="KW-1185">Reference proteome</keyword>
<dbReference type="Proteomes" id="UP001157134">
    <property type="component" value="Unassembled WGS sequence"/>
</dbReference>
<evidence type="ECO:0000313" key="2">
    <source>
        <dbReference type="Proteomes" id="UP001157134"/>
    </source>
</evidence>